<protein>
    <recommendedName>
        <fullName evidence="1">Xylose isomerase-like TIM barrel domain-containing protein</fullName>
    </recommendedName>
</protein>
<dbReference type="OrthoDB" id="5360893at2759"/>
<dbReference type="STRING" id="329884.A0A4U0Y0H2"/>
<name>A0A4U0Y0H2_9PEZI</name>
<dbReference type="PANTHER" id="PTHR12110:SF21">
    <property type="entry name" value="XYLOSE ISOMERASE-LIKE TIM BARREL DOMAIN-CONTAINING PROTEIN"/>
    <property type="match status" value="1"/>
</dbReference>
<dbReference type="Gene3D" id="3.20.20.150">
    <property type="entry name" value="Divalent-metal-dependent TIM barrel enzymes"/>
    <property type="match status" value="1"/>
</dbReference>
<dbReference type="Proteomes" id="UP000309340">
    <property type="component" value="Unassembled WGS sequence"/>
</dbReference>
<proteinExistence type="predicted"/>
<dbReference type="EMBL" id="NAJQ01000002">
    <property type="protein sequence ID" value="TKA83844.1"/>
    <property type="molecule type" value="Genomic_DNA"/>
</dbReference>
<dbReference type="AlphaFoldDB" id="A0A4U0Y0H2"/>
<accession>A0A4U0Y0H2</accession>
<gene>
    <name evidence="2" type="ORF">B0A55_00113</name>
</gene>
<dbReference type="SUPFAM" id="SSF51658">
    <property type="entry name" value="Xylose isomerase-like"/>
    <property type="match status" value="1"/>
</dbReference>
<feature type="domain" description="Xylose isomerase-like TIM barrel" evidence="1">
    <location>
        <begin position="25"/>
        <end position="313"/>
    </location>
</feature>
<comment type="caution">
    <text evidence="2">The sequence shown here is derived from an EMBL/GenBank/DDBJ whole genome shotgun (WGS) entry which is preliminary data.</text>
</comment>
<organism evidence="2 3">
    <name type="scientific">Friedmanniomyces simplex</name>
    <dbReference type="NCBI Taxonomy" id="329884"/>
    <lineage>
        <taxon>Eukaryota</taxon>
        <taxon>Fungi</taxon>
        <taxon>Dikarya</taxon>
        <taxon>Ascomycota</taxon>
        <taxon>Pezizomycotina</taxon>
        <taxon>Dothideomycetes</taxon>
        <taxon>Dothideomycetidae</taxon>
        <taxon>Mycosphaerellales</taxon>
        <taxon>Teratosphaeriaceae</taxon>
        <taxon>Friedmanniomyces</taxon>
    </lineage>
</organism>
<evidence type="ECO:0000313" key="2">
    <source>
        <dbReference type="EMBL" id="TKA83844.1"/>
    </source>
</evidence>
<dbReference type="InterPro" id="IPR013022">
    <property type="entry name" value="Xyl_isomerase-like_TIM-brl"/>
</dbReference>
<reference evidence="2 3" key="1">
    <citation type="submission" date="2017-03" db="EMBL/GenBank/DDBJ databases">
        <title>Genomes of endolithic fungi from Antarctica.</title>
        <authorList>
            <person name="Coleine C."/>
            <person name="Masonjones S."/>
            <person name="Stajich J.E."/>
        </authorList>
    </citation>
    <scope>NUCLEOTIDE SEQUENCE [LARGE SCALE GENOMIC DNA]</scope>
    <source>
        <strain evidence="2 3">CCFEE 5184</strain>
    </source>
</reference>
<dbReference type="PANTHER" id="PTHR12110">
    <property type="entry name" value="HYDROXYPYRUVATE ISOMERASE"/>
    <property type="match status" value="1"/>
</dbReference>
<evidence type="ECO:0000313" key="3">
    <source>
        <dbReference type="Proteomes" id="UP000309340"/>
    </source>
</evidence>
<evidence type="ECO:0000259" key="1">
    <source>
        <dbReference type="Pfam" id="PF01261"/>
    </source>
</evidence>
<keyword evidence="3" id="KW-1185">Reference proteome</keyword>
<dbReference type="InterPro" id="IPR050312">
    <property type="entry name" value="IolE/XylAMocC-like"/>
</dbReference>
<dbReference type="Pfam" id="PF01261">
    <property type="entry name" value="AP_endonuc_2"/>
    <property type="match status" value="1"/>
</dbReference>
<dbReference type="InterPro" id="IPR036237">
    <property type="entry name" value="Xyl_isomerase-like_sf"/>
</dbReference>
<sequence>MPCKPAICSHSLGRAWVHDMPEKLDQAARYGFDIELFYEDLYYIAKSLPGGPTPENQLAAAHLIRSMCDERGIAIVCLQPFMHYEGLRDRRKHASRIEEMKLWIEMAKVLDTHIISIPSTCLSEEEMSGDIDLIVGDLQEVADLGAPEGMQFAYESLAWGTYSDTWEQSWRIVELVDRPNFGICLDTFNLAGRIYADPAASNRRTPNAEAETKASLERLVKSVNPRKIVYVQVVDAEYLAEPLIEDHKYHVDGQPARMSWSRNCRLFYGEQDRGAYLPIRAILKAILVDLKFEGWASAEMFNISLADWRPSVPEQHARRAAVSWQKIVSDFDLGVGTRRSGSFGKALEEPRAQL</sequence>